<comment type="caution">
    <text evidence="1">The sequence shown here is derived from an EMBL/GenBank/DDBJ whole genome shotgun (WGS) entry which is preliminary data.</text>
</comment>
<feature type="non-terminal residue" evidence="1">
    <location>
        <position position="88"/>
    </location>
</feature>
<proteinExistence type="predicted"/>
<dbReference type="AlphaFoldDB" id="T1B1F3"/>
<dbReference type="EMBL" id="AUZZ01005822">
    <property type="protein sequence ID" value="EQD48170.1"/>
    <property type="molecule type" value="Genomic_DNA"/>
</dbReference>
<name>T1B1F3_9ZZZZ</name>
<protein>
    <submittedName>
        <fullName evidence="1">Uncharacterized protein</fullName>
    </submittedName>
</protein>
<accession>T1B1F3</accession>
<gene>
    <name evidence="1" type="ORF">B2A_08091</name>
</gene>
<sequence length="88" mass="9526">APVSGRLLVFIAKGSGAKRVSINEWRPNATWVAARNVHDLDPGASIDIDTDRIAFPKPFSDLHSGTYEVQAVLDVDHTYNYSGLTAGD</sequence>
<reference evidence="1" key="2">
    <citation type="journal article" date="2014" name="ISME J.">
        <title>Microbial stratification in low pH oxic and suboxic macroscopic growths along an acid mine drainage.</title>
        <authorList>
            <person name="Mendez-Garcia C."/>
            <person name="Mesa V."/>
            <person name="Sprenger R.R."/>
            <person name="Richter M."/>
            <person name="Diez M.S."/>
            <person name="Solano J."/>
            <person name="Bargiela R."/>
            <person name="Golyshina O.V."/>
            <person name="Manteca A."/>
            <person name="Ramos J.L."/>
            <person name="Gallego J.R."/>
            <person name="Llorente I."/>
            <person name="Martins Dos Santos V.A."/>
            <person name="Jensen O.N."/>
            <person name="Pelaez A.I."/>
            <person name="Sanchez J."/>
            <person name="Ferrer M."/>
        </authorList>
    </citation>
    <scope>NUCLEOTIDE SEQUENCE</scope>
</reference>
<evidence type="ECO:0000313" key="1">
    <source>
        <dbReference type="EMBL" id="EQD48170.1"/>
    </source>
</evidence>
<reference evidence="1" key="1">
    <citation type="submission" date="2013-08" db="EMBL/GenBank/DDBJ databases">
        <authorList>
            <person name="Mendez C."/>
            <person name="Richter M."/>
            <person name="Ferrer M."/>
            <person name="Sanchez J."/>
        </authorList>
    </citation>
    <scope>NUCLEOTIDE SEQUENCE</scope>
</reference>
<feature type="non-terminal residue" evidence="1">
    <location>
        <position position="1"/>
    </location>
</feature>
<organism evidence="1">
    <name type="scientific">mine drainage metagenome</name>
    <dbReference type="NCBI Taxonomy" id="410659"/>
    <lineage>
        <taxon>unclassified sequences</taxon>
        <taxon>metagenomes</taxon>
        <taxon>ecological metagenomes</taxon>
    </lineage>
</organism>